<dbReference type="Gene3D" id="3.90.470.20">
    <property type="entry name" value="4'-phosphopantetheinyl transferase domain"/>
    <property type="match status" value="1"/>
</dbReference>
<dbReference type="AlphaFoldDB" id="A0A8J2XD08"/>
<evidence type="ECO:0000259" key="2">
    <source>
        <dbReference type="Pfam" id="PF01648"/>
    </source>
</evidence>
<keyword evidence="4" id="KW-1185">Reference proteome</keyword>
<sequence>MCRSVLGIGSDIVYIPRFSRLLLKFPINSSGFQRLTSKFMHPVETECLNDLLLKGQDCTTYLAGIWATKECMLKALSSFVPLQSMPPAISIYTKLCYKTNRTGGGPKIEFDPRFPKTTSSHAQFYEDYIMGRNLQVLLSISHDNDYLIASMILRGSETE</sequence>
<dbReference type="GO" id="GO:0008897">
    <property type="term" value="F:holo-[acyl-carrier-protein] synthase activity"/>
    <property type="evidence" value="ECO:0007669"/>
    <property type="project" value="InterPro"/>
</dbReference>
<reference evidence="4" key="1">
    <citation type="journal article" date="2013" name="Genome Announc.">
        <title>Genome sequence of the food spoilage yeast Zygosaccharomyces bailii CLIB 213(T).</title>
        <authorList>
            <person name="Galeote V."/>
            <person name="Bigey F."/>
            <person name="Devillers H."/>
            <person name="Neuveglise C."/>
            <person name="Dequin S."/>
        </authorList>
    </citation>
    <scope>NUCLEOTIDE SEQUENCE [LARGE SCALE GENOMIC DNA]</scope>
    <source>
        <strain evidence="4">CLIB 213 / ATCC 58445 / CBS 680 / CCRC 21525 / NBRC 1098 / NCYC 1416 / NRRL Y-2227</strain>
    </source>
</reference>
<evidence type="ECO:0000313" key="3">
    <source>
        <dbReference type="EMBL" id="CDF91040.1"/>
    </source>
</evidence>
<organism evidence="3 4">
    <name type="scientific">Zygosaccharomyces bailii (strain CLIB 213 / ATCC 58445 / CBS 680 / BCRC 21525 / NBRC 1098 / NCYC 1416 / NRRL Y-2227)</name>
    <dbReference type="NCBI Taxonomy" id="1333698"/>
    <lineage>
        <taxon>Eukaryota</taxon>
        <taxon>Fungi</taxon>
        <taxon>Dikarya</taxon>
        <taxon>Ascomycota</taxon>
        <taxon>Saccharomycotina</taxon>
        <taxon>Saccharomycetes</taxon>
        <taxon>Saccharomycetales</taxon>
        <taxon>Saccharomycetaceae</taxon>
        <taxon>Zygosaccharomyces</taxon>
    </lineage>
</organism>
<name>A0A8J2XD08_ZYGB2</name>
<protein>
    <submittedName>
        <fullName evidence="3">ZYBA0S09-03466g1_1</fullName>
    </submittedName>
</protein>
<keyword evidence="1" id="KW-0808">Transferase</keyword>
<dbReference type="GO" id="GO:0000287">
    <property type="term" value="F:magnesium ion binding"/>
    <property type="evidence" value="ECO:0007669"/>
    <property type="project" value="InterPro"/>
</dbReference>
<dbReference type="EMBL" id="HG316462">
    <property type="protein sequence ID" value="CDF91040.1"/>
    <property type="molecule type" value="Genomic_DNA"/>
</dbReference>
<dbReference type="SUPFAM" id="SSF56214">
    <property type="entry name" value="4'-phosphopantetheinyl transferase"/>
    <property type="match status" value="1"/>
</dbReference>
<feature type="domain" description="4'-phosphopantetheinyl transferase" evidence="2">
    <location>
        <begin position="7"/>
        <end position="129"/>
    </location>
</feature>
<dbReference type="OrthoDB" id="15433at2759"/>
<evidence type="ECO:0000256" key="1">
    <source>
        <dbReference type="ARBA" id="ARBA00022679"/>
    </source>
</evidence>
<dbReference type="InterPro" id="IPR008278">
    <property type="entry name" value="4-PPantetheinyl_Trfase_dom"/>
</dbReference>
<evidence type="ECO:0000313" key="4">
    <source>
        <dbReference type="Proteomes" id="UP000019375"/>
    </source>
</evidence>
<proteinExistence type="predicted"/>
<dbReference type="Pfam" id="PF01648">
    <property type="entry name" value="ACPS"/>
    <property type="match status" value="1"/>
</dbReference>
<dbReference type="InterPro" id="IPR037143">
    <property type="entry name" value="4-PPantetheinyl_Trfase_dom_sf"/>
</dbReference>
<dbReference type="Proteomes" id="UP000019375">
    <property type="component" value="Unassembled WGS sequence"/>
</dbReference>
<gene>
    <name evidence="3" type="ORF">BN860_03466g</name>
</gene>
<accession>A0A8J2XD08</accession>